<dbReference type="PROSITE" id="PS00631">
    <property type="entry name" value="CYTOSOL_AP"/>
    <property type="match status" value="1"/>
</dbReference>
<dbReference type="PRINTS" id="PR00481">
    <property type="entry name" value="LAMNOPPTDASE"/>
</dbReference>
<gene>
    <name evidence="6" type="ORF">COY87_01550</name>
</gene>
<evidence type="ECO:0000256" key="3">
    <source>
        <dbReference type="ARBA" id="ARBA00022670"/>
    </source>
</evidence>
<dbReference type="InterPro" id="IPR011356">
    <property type="entry name" value="Leucine_aapep/pepB"/>
</dbReference>
<dbReference type="SUPFAM" id="SSF52949">
    <property type="entry name" value="Macro domain-like"/>
    <property type="match status" value="1"/>
</dbReference>
<dbReference type="AlphaFoldDB" id="A0A2M7QK50"/>
<feature type="domain" description="Cytosol aminopeptidase" evidence="5">
    <location>
        <begin position="293"/>
        <end position="300"/>
    </location>
</feature>
<dbReference type="Gene3D" id="3.40.220.10">
    <property type="entry name" value="Leucine Aminopeptidase, subunit E, domain 1"/>
    <property type="match status" value="1"/>
</dbReference>
<feature type="non-terminal residue" evidence="6">
    <location>
        <position position="1"/>
    </location>
</feature>
<dbReference type="GO" id="GO:0006508">
    <property type="term" value="P:proteolysis"/>
    <property type="evidence" value="ECO:0007669"/>
    <property type="project" value="UniProtKB-KW"/>
</dbReference>
<dbReference type="Gene3D" id="3.40.630.10">
    <property type="entry name" value="Zn peptidases"/>
    <property type="match status" value="1"/>
</dbReference>
<dbReference type="InterPro" id="IPR043472">
    <property type="entry name" value="Macro_dom-like"/>
</dbReference>
<keyword evidence="4" id="KW-0378">Hydrolase</keyword>
<evidence type="ECO:0000256" key="4">
    <source>
        <dbReference type="ARBA" id="ARBA00022801"/>
    </source>
</evidence>
<reference evidence="7" key="1">
    <citation type="submission" date="2017-09" db="EMBL/GenBank/DDBJ databases">
        <title>Depth-based differentiation of microbial function through sediment-hosted aquifers and enrichment of novel symbionts in the deep terrestrial subsurface.</title>
        <authorList>
            <person name="Probst A.J."/>
            <person name="Ladd B."/>
            <person name="Jarett J.K."/>
            <person name="Geller-Mcgrath D.E."/>
            <person name="Sieber C.M.K."/>
            <person name="Emerson J.B."/>
            <person name="Anantharaman K."/>
            <person name="Thomas B.C."/>
            <person name="Malmstrom R."/>
            <person name="Stieglmeier M."/>
            <person name="Klingl A."/>
            <person name="Woyke T."/>
            <person name="Ryan C.M."/>
            <person name="Banfield J.F."/>
        </authorList>
    </citation>
    <scope>NUCLEOTIDE SEQUENCE [LARGE SCALE GENOMIC DNA]</scope>
</reference>
<evidence type="ECO:0000256" key="2">
    <source>
        <dbReference type="ARBA" id="ARBA00022438"/>
    </source>
</evidence>
<dbReference type="EMBL" id="PFLI01000056">
    <property type="protein sequence ID" value="PIY72326.1"/>
    <property type="molecule type" value="Genomic_DNA"/>
</dbReference>
<name>A0A2M7QK50_9BACT</name>
<keyword evidence="2 6" id="KW-0031">Aminopeptidase</keyword>
<dbReference type="InterPro" id="IPR000819">
    <property type="entry name" value="Peptidase_M17_C"/>
</dbReference>
<organism evidence="6 7">
    <name type="scientific">Candidatus Roizmanbacteria bacterium CG_4_10_14_0_8_um_filter_33_9</name>
    <dbReference type="NCBI Taxonomy" id="1974826"/>
    <lineage>
        <taxon>Bacteria</taxon>
        <taxon>Candidatus Roizmaniibacteriota</taxon>
    </lineage>
</organism>
<comment type="similarity">
    <text evidence="1">Belongs to the peptidase M17 family.</text>
</comment>
<comment type="caution">
    <text evidence="6">The sequence shown here is derived from an EMBL/GenBank/DDBJ whole genome shotgun (WGS) entry which is preliminary data.</text>
</comment>
<dbReference type="SUPFAM" id="SSF53187">
    <property type="entry name" value="Zn-dependent exopeptidases"/>
    <property type="match status" value="1"/>
</dbReference>
<accession>A0A2M7QK50</accession>
<dbReference type="Pfam" id="PF00883">
    <property type="entry name" value="Peptidase_M17"/>
    <property type="match status" value="1"/>
</dbReference>
<dbReference type="GO" id="GO:0070006">
    <property type="term" value="F:metalloaminopeptidase activity"/>
    <property type="evidence" value="ECO:0007669"/>
    <property type="project" value="InterPro"/>
</dbReference>
<protein>
    <submittedName>
        <fullName evidence="6">Leucyl aminopeptidase</fullName>
    </submittedName>
</protein>
<evidence type="ECO:0000259" key="5">
    <source>
        <dbReference type="PROSITE" id="PS00631"/>
    </source>
</evidence>
<evidence type="ECO:0000313" key="7">
    <source>
        <dbReference type="Proteomes" id="UP000229401"/>
    </source>
</evidence>
<dbReference type="PANTHER" id="PTHR11963">
    <property type="entry name" value="LEUCINE AMINOPEPTIDASE-RELATED"/>
    <property type="match status" value="1"/>
</dbReference>
<keyword evidence="3" id="KW-0645">Protease</keyword>
<dbReference type="Proteomes" id="UP000229401">
    <property type="component" value="Unassembled WGS sequence"/>
</dbReference>
<dbReference type="CDD" id="cd00433">
    <property type="entry name" value="Peptidase_M17"/>
    <property type="match status" value="1"/>
</dbReference>
<dbReference type="PANTHER" id="PTHR11963:SF23">
    <property type="entry name" value="CYTOSOL AMINOPEPTIDASE"/>
    <property type="match status" value="1"/>
</dbReference>
<evidence type="ECO:0000313" key="6">
    <source>
        <dbReference type="EMBL" id="PIY72326.1"/>
    </source>
</evidence>
<evidence type="ECO:0000256" key="1">
    <source>
        <dbReference type="ARBA" id="ARBA00009528"/>
    </source>
</evidence>
<dbReference type="GO" id="GO:0005737">
    <property type="term" value="C:cytoplasm"/>
    <property type="evidence" value="ECO:0007669"/>
    <property type="project" value="InterPro"/>
</dbReference>
<sequence length="450" mass="49627">DQCISFDADPFYSNIILIGAGKKKNFTVMDIKNQTAEALRKARVLKSAAIDMWFHSNVLTDMKEVGKNISIAYFMSEYVYHLHKKEETRSKHHHIKTFTLYTDTNKINEIKEGMSNGRKIADAIEYTRHLVNEPASHVYPSILMQKATVIAAKSKNITVQILEKSECEKLGMGAFMAVAKGSEHEAKFIILTYQNPHVNNQKAKKICLIGKSITFDSGGLSLKPASAMEDMKIDMSGGATVLGIFHYLSQASEQIPYTIYGILPACENMPSGKSMRPGDIVKTIDGTSIEVLNTDAEGRLTLADAIAYAELELHPEVIIDIATLTGACMVALGTEITGLFGNNASLNKIFIETANYEGESVWEMPLYERYLERMKSRVADLKNIGGAPHYGGAITAALFIREFVKKAKWIHLDIAGPGYNSGKPVGIIDVGGTGWGMQTIINLIHSQHFI</sequence>
<proteinExistence type="inferred from homology"/>
<dbReference type="GO" id="GO:0030145">
    <property type="term" value="F:manganese ion binding"/>
    <property type="evidence" value="ECO:0007669"/>
    <property type="project" value="InterPro"/>
</dbReference>